<dbReference type="Proteomes" id="UP001500466">
    <property type="component" value="Unassembled WGS sequence"/>
</dbReference>
<evidence type="ECO:0000259" key="2">
    <source>
        <dbReference type="Pfam" id="PF12697"/>
    </source>
</evidence>
<feature type="compositionally biased region" description="Gly residues" evidence="1">
    <location>
        <begin position="235"/>
        <end position="246"/>
    </location>
</feature>
<reference evidence="4" key="1">
    <citation type="journal article" date="2019" name="Int. J. Syst. Evol. Microbiol.">
        <title>The Global Catalogue of Microorganisms (GCM) 10K type strain sequencing project: providing services to taxonomists for standard genome sequencing and annotation.</title>
        <authorList>
            <consortium name="The Broad Institute Genomics Platform"/>
            <consortium name="The Broad Institute Genome Sequencing Center for Infectious Disease"/>
            <person name="Wu L."/>
            <person name="Ma J."/>
        </authorList>
    </citation>
    <scope>NUCLEOTIDE SEQUENCE [LARGE SCALE GENOMIC DNA]</scope>
    <source>
        <strain evidence="4">JCM 17986</strain>
    </source>
</reference>
<dbReference type="RefSeq" id="WP_345676521.1">
    <property type="nucleotide sequence ID" value="NZ_BAABHS010000011.1"/>
</dbReference>
<organism evidence="3 4">
    <name type="scientific">Yinghuangia aomiensis</name>
    <dbReference type="NCBI Taxonomy" id="676205"/>
    <lineage>
        <taxon>Bacteria</taxon>
        <taxon>Bacillati</taxon>
        <taxon>Actinomycetota</taxon>
        <taxon>Actinomycetes</taxon>
        <taxon>Kitasatosporales</taxon>
        <taxon>Streptomycetaceae</taxon>
        <taxon>Yinghuangia</taxon>
    </lineage>
</organism>
<proteinExistence type="predicted"/>
<dbReference type="PANTHER" id="PTHR37017">
    <property type="entry name" value="AB HYDROLASE-1 DOMAIN-CONTAINING PROTEIN-RELATED"/>
    <property type="match status" value="1"/>
</dbReference>
<feature type="region of interest" description="Disordered" evidence="1">
    <location>
        <begin position="224"/>
        <end position="246"/>
    </location>
</feature>
<protein>
    <submittedName>
        <fullName evidence="3">Alpha/beta fold hydrolase</fullName>
    </submittedName>
</protein>
<dbReference type="EMBL" id="BAABHS010000011">
    <property type="protein sequence ID" value="GAA4967769.1"/>
    <property type="molecule type" value="Genomic_DNA"/>
</dbReference>
<dbReference type="InterPro" id="IPR000073">
    <property type="entry name" value="AB_hydrolase_1"/>
</dbReference>
<feature type="domain" description="AB hydrolase-1" evidence="2">
    <location>
        <begin position="4"/>
        <end position="218"/>
    </location>
</feature>
<dbReference type="InterPro" id="IPR052897">
    <property type="entry name" value="Sec-Metab_Biosynth_Hydrolase"/>
</dbReference>
<dbReference type="GO" id="GO:0016787">
    <property type="term" value="F:hydrolase activity"/>
    <property type="evidence" value="ECO:0007669"/>
    <property type="project" value="UniProtKB-KW"/>
</dbReference>
<dbReference type="PANTHER" id="PTHR37017:SF11">
    <property type="entry name" value="ESTERASE_LIPASE_THIOESTERASE DOMAIN-CONTAINING PROTEIN"/>
    <property type="match status" value="1"/>
</dbReference>
<evidence type="ECO:0000313" key="3">
    <source>
        <dbReference type="EMBL" id="GAA4967769.1"/>
    </source>
</evidence>
<keyword evidence="4" id="KW-1185">Reference proteome</keyword>
<dbReference type="SUPFAM" id="SSF53474">
    <property type="entry name" value="alpha/beta-Hydrolases"/>
    <property type="match status" value="1"/>
</dbReference>
<dbReference type="Pfam" id="PF12697">
    <property type="entry name" value="Abhydrolase_6"/>
    <property type="match status" value="1"/>
</dbReference>
<sequence length="246" mass="26225">MSRFVLIPGAGGAAWYWHRVVAELESRGHEAVAVELPAADEKAGLPAYTDLVLDAIGDSGAGVAVVAQSMGGFTAPMVCARRPVDALMLVNAMVPLPGETAGAWWDATGSQEARAAAARAGGYPEEFDLATYFLEDVPPDLAATLMQHERPEAEVAFTQPCAIERWPDVRTCVLAGTDDRFFPYEFQRRIAKERLGVDAEPVPGGHLNALSHPRELAERLAACLDPVQGESGRSGTPGGGPRRAHR</sequence>
<evidence type="ECO:0000313" key="4">
    <source>
        <dbReference type="Proteomes" id="UP001500466"/>
    </source>
</evidence>
<dbReference type="Gene3D" id="3.40.50.1820">
    <property type="entry name" value="alpha/beta hydrolase"/>
    <property type="match status" value="1"/>
</dbReference>
<comment type="caution">
    <text evidence="3">The sequence shown here is derived from an EMBL/GenBank/DDBJ whole genome shotgun (WGS) entry which is preliminary data.</text>
</comment>
<name>A0ABP9HD48_9ACTN</name>
<gene>
    <name evidence="3" type="ORF">GCM10023205_35960</name>
</gene>
<accession>A0ABP9HD48</accession>
<keyword evidence="3" id="KW-0378">Hydrolase</keyword>
<dbReference type="InterPro" id="IPR029058">
    <property type="entry name" value="AB_hydrolase_fold"/>
</dbReference>
<evidence type="ECO:0000256" key="1">
    <source>
        <dbReference type="SAM" id="MobiDB-lite"/>
    </source>
</evidence>